<dbReference type="PROSITE" id="PS51704">
    <property type="entry name" value="GP_PDE"/>
    <property type="match status" value="1"/>
</dbReference>
<dbReference type="InterPro" id="IPR030395">
    <property type="entry name" value="GP_PDE_dom"/>
</dbReference>
<sequence length="240" mass="26336">MHKAKIVCHRGASQTAPENTMASLEGAIALGAFAVEFDIRTSKDDVLYVMHDETVDRTTNGSGYFSDMTSAEIDELDAGSWFGAEFAGERVPRLDAFLDACKGRIATYAEIKLADPARVRDKLASRRLLADAWTFSFDQGIRAETRARVPDFRRMVLFEHVGSVERAVALGAHILEFNENTLTPERCSEAKAAGLLTQMFYGGSERAVFETAVRCGVEQMNIDAVTLFREVEAGLLADVG</sequence>
<feature type="domain" description="GP-PDE" evidence="1">
    <location>
        <begin position="4"/>
        <end position="232"/>
    </location>
</feature>
<dbReference type="RefSeq" id="WP_213214724.1">
    <property type="nucleotide sequence ID" value="NZ_JBDWBU010000094.1"/>
</dbReference>
<comment type="caution">
    <text evidence="2">The sequence shown here is derived from an EMBL/GenBank/DDBJ whole genome shotgun (WGS) entry which is preliminary data.</text>
</comment>
<dbReference type="CDD" id="cd08566">
    <property type="entry name" value="GDPD_AtGDE_like"/>
    <property type="match status" value="1"/>
</dbReference>
<dbReference type="InterPro" id="IPR017946">
    <property type="entry name" value="PLC-like_Pdiesterase_TIM-brl"/>
</dbReference>
<dbReference type="AlphaFoldDB" id="A0A944CBD0"/>
<dbReference type="PANTHER" id="PTHR46211:SF1">
    <property type="entry name" value="GLYCEROPHOSPHODIESTER PHOSPHODIESTERASE, CYTOPLASMIC"/>
    <property type="match status" value="1"/>
</dbReference>
<evidence type="ECO:0000313" key="3">
    <source>
        <dbReference type="Proteomes" id="UP000705379"/>
    </source>
</evidence>
<dbReference type="Proteomes" id="UP000705379">
    <property type="component" value="Unassembled WGS sequence"/>
</dbReference>
<reference evidence="2" key="1">
    <citation type="submission" date="2018-08" db="EMBL/GenBank/DDBJ databases">
        <authorList>
            <person name="Jin W."/>
            <person name="Wang H."/>
            <person name="Yang Y."/>
            <person name="Li M."/>
            <person name="Liu J."/>
        </authorList>
    </citation>
    <scope>NUCLEOTIDE SEQUENCE</scope>
    <source>
        <strain evidence="2">AESS21</strain>
    </source>
</reference>
<accession>A0A944CBD0</accession>
<evidence type="ECO:0000313" key="2">
    <source>
        <dbReference type="EMBL" id="MBS8259036.1"/>
    </source>
</evidence>
<name>A0A944CBD0_9HYPH</name>
<dbReference type="SUPFAM" id="SSF51695">
    <property type="entry name" value="PLC-like phosphodiesterases"/>
    <property type="match status" value="1"/>
</dbReference>
<reference evidence="2" key="2">
    <citation type="journal article" date="2021" name="Microorganisms">
        <title>Bacterial Dimethylsulfoniopropionate Biosynthesis in the East China Sea.</title>
        <authorList>
            <person name="Liu J."/>
            <person name="Zhang Y."/>
            <person name="Liu J."/>
            <person name="Zhong H."/>
            <person name="Williams B.T."/>
            <person name="Zheng Y."/>
            <person name="Curson A.R.J."/>
            <person name="Sun C."/>
            <person name="Sun H."/>
            <person name="Song D."/>
            <person name="Wagner Mackenzie B."/>
            <person name="Bermejo Martinez A."/>
            <person name="Todd J.D."/>
            <person name="Zhang X.H."/>
        </authorList>
    </citation>
    <scope>NUCLEOTIDE SEQUENCE</scope>
    <source>
        <strain evidence="2">AESS21</strain>
    </source>
</reference>
<dbReference type="Gene3D" id="3.20.20.190">
    <property type="entry name" value="Phosphatidylinositol (PI) phosphodiesterase"/>
    <property type="match status" value="1"/>
</dbReference>
<evidence type="ECO:0000259" key="1">
    <source>
        <dbReference type="PROSITE" id="PS51704"/>
    </source>
</evidence>
<dbReference type="PANTHER" id="PTHR46211">
    <property type="entry name" value="GLYCEROPHOSPHORYL DIESTER PHOSPHODIESTERASE"/>
    <property type="match status" value="1"/>
</dbReference>
<dbReference type="GO" id="GO:0008081">
    <property type="term" value="F:phosphoric diester hydrolase activity"/>
    <property type="evidence" value="ECO:0007669"/>
    <property type="project" value="InterPro"/>
</dbReference>
<dbReference type="GO" id="GO:0006629">
    <property type="term" value="P:lipid metabolic process"/>
    <property type="evidence" value="ECO:0007669"/>
    <property type="project" value="InterPro"/>
</dbReference>
<dbReference type="EMBL" id="QTKU01000001">
    <property type="protein sequence ID" value="MBS8259036.1"/>
    <property type="molecule type" value="Genomic_DNA"/>
</dbReference>
<protein>
    <submittedName>
        <fullName evidence="2">Glycerophosphodiester phosphodiesterase</fullName>
    </submittedName>
</protein>
<gene>
    <name evidence="2" type="ORF">DYI23_02290</name>
</gene>
<dbReference type="Pfam" id="PF03009">
    <property type="entry name" value="GDPD"/>
    <property type="match status" value="1"/>
</dbReference>
<proteinExistence type="predicted"/>
<organism evidence="2 3">
    <name type="scientific">Roseibium polysiphoniae</name>
    <dbReference type="NCBI Taxonomy" id="2571221"/>
    <lineage>
        <taxon>Bacteria</taxon>
        <taxon>Pseudomonadati</taxon>
        <taxon>Pseudomonadota</taxon>
        <taxon>Alphaproteobacteria</taxon>
        <taxon>Hyphomicrobiales</taxon>
        <taxon>Stappiaceae</taxon>
        <taxon>Roseibium</taxon>
    </lineage>
</organism>